<keyword evidence="10" id="KW-0812">Transmembrane</keyword>
<dbReference type="SMART" id="SM00388">
    <property type="entry name" value="HisKA"/>
    <property type="match status" value="1"/>
</dbReference>
<dbReference type="Pfam" id="PF02518">
    <property type="entry name" value="HATPase_c"/>
    <property type="match status" value="1"/>
</dbReference>
<dbReference type="PROSITE" id="PS50109">
    <property type="entry name" value="HIS_KIN"/>
    <property type="match status" value="1"/>
</dbReference>
<dbReference type="CDD" id="cd06225">
    <property type="entry name" value="HAMP"/>
    <property type="match status" value="1"/>
</dbReference>
<evidence type="ECO:0000256" key="10">
    <source>
        <dbReference type="SAM" id="Phobius"/>
    </source>
</evidence>
<evidence type="ECO:0000256" key="2">
    <source>
        <dbReference type="ARBA" id="ARBA00004651"/>
    </source>
</evidence>
<dbReference type="Pfam" id="PF16750">
    <property type="entry name" value="HK_sensor"/>
    <property type="match status" value="1"/>
</dbReference>
<keyword evidence="4" id="KW-1003">Cell membrane</keyword>
<dbReference type="InterPro" id="IPR004358">
    <property type="entry name" value="Sig_transdc_His_kin-like_C"/>
</dbReference>
<comment type="subcellular location">
    <subcellularLocation>
        <location evidence="2">Cell membrane</location>
        <topology evidence="2">Multi-pass membrane protein</topology>
    </subcellularLocation>
</comment>
<dbReference type="InterPro" id="IPR036890">
    <property type="entry name" value="HATPase_C_sf"/>
</dbReference>
<sequence length="468" mass="52526">MFQLSCPSMIVKRKDSLFFQLFSYMSAVIVSIVLLQALAEQALVSAVLKVPPQVKQKIESLAEQANVLIEEGDMDELADWGNAQPYYLFVLDAQNQPLSHRQMHPHFEFKLRFLRELNGPLNDRVSKPLIGVRLVKGNTLVVQLPSELHPAHRFIVYFAISKVVIVIAMLALFSLILARKLQKPLDRLREASRRLASGDFSVNVVSELNSKTTEFNDLARDFDNMTQEIHALAERQKQLIRDVSHELRTPLARQNLALHLLRSKASDISLPLVERLEKEVDEMDGLVGEILEFSRIENARYESNLRPICLEGVMTNQIEQSKLQLGKTQKIVAHMSDGVPMVTTDERLVMRCLTNLISNAIKYAGPQAIIEVSLYVLTGDLEQKVVIEVVDDGPGIPSNQLSEIFRPFTRLESARDKQSGGYGLGLAIVKESMKLVGGEVKASSCTYGGLRIELQFPCDKPRKNGTKI</sequence>
<dbReference type="PROSITE" id="PS50885">
    <property type="entry name" value="HAMP"/>
    <property type="match status" value="1"/>
</dbReference>
<dbReference type="SMART" id="SM00387">
    <property type="entry name" value="HATPase_c"/>
    <property type="match status" value="1"/>
</dbReference>
<evidence type="ECO:0000259" key="12">
    <source>
        <dbReference type="PROSITE" id="PS50885"/>
    </source>
</evidence>
<keyword evidence="9" id="KW-0067">ATP-binding</keyword>
<dbReference type="RefSeq" id="WP_134834837.1">
    <property type="nucleotide sequence ID" value="NZ_SATR01000007.1"/>
</dbReference>
<dbReference type="InterPro" id="IPR036097">
    <property type="entry name" value="HisK_dim/P_sf"/>
</dbReference>
<dbReference type="GO" id="GO:0005524">
    <property type="term" value="F:ATP binding"/>
    <property type="evidence" value="ECO:0007669"/>
    <property type="project" value="UniProtKB-KW"/>
</dbReference>
<dbReference type="InterPro" id="IPR003661">
    <property type="entry name" value="HisK_dim/P_dom"/>
</dbReference>
<dbReference type="Proteomes" id="UP000297753">
    <property type="component" value="Unassembled WGS sequence"/>
</dbReference>
<keyword evidence="6" id="KW-0808">Transferase</keyword>
<dbReference type="PRINTS" id="PR00344">
    <property type="entry name" value="BCTRLSENSOR"/>
</dbReference>
<evidence type="ECO:0000256" key="3">
    <source>
        <dbReference type="ARBA" id="ARBA00012438"/>
    </source>
</evidence>
<name>A0A4Y8WHU8_9VIBR</name>
<organism evidence="13 14">
    <name type="scientific">Vibrio ouci</name>
    <dbReference type="NCBI Taxonomy" id="2499078"/>
    <lineage>
        <taxon>Bacteria</taxon>
        <taxon>Pseudomonadati</taxon>
        <taxon>Pseudomonadota</taxon>
        <taxon>Gammaproteobacteria</taxon>
        <taxon>Vibrionales</taxon>
        <taxon>Vibrionaceae</taxon>
        <taxon>Vibrio</taxon>
    </lineage>
</organism>
<dbReference type="Gene3D" id="3.30.565.10">
    <property type="entry name" value="Histidine kinase-like ATPase, C-terminal domain"/>
    <property type="match status" value="1"/>
</dbReference>
<evidence type="ECO:0000256" key="8">
    <source>
        <dbReference type="ARBA" id="ARBA00022777"/>
    </source>
</evidence>
<dbReference type="InterPro" id="IPR003594">
    <property type="entry name" value="HATPase_dom"/>
</dbReference>
<feature type="domain" description="Histidine kinase" evidence="11">
    <location>
        <begin position="242"/>
        <end position="460"/>
    </location>
</feature>
<comment type="catalytic activity">
    <reaction evidence="1">
        <text>ATP + protein L-histidine = ADP + protein N-phospho-L-histidine.</text>
        <dbReference type="EC" id="2.7.13.3"/>
    </reaction>
</comment>
<dbReference type="Pfam" id="PF00672">
    <property type="entry name" value="HAMP"/>
    <property type="match status" value="1"/>
</dbReference>
<dbReference type="SUPFAM" id="SSF55874">
    <property type="entry name" value="ATPase domain of HSP90 chaperone/DNA topoisomerase II/histidine kinase"/>
    <property type="match status" value="1"/>
</dbReference>
<evidence type="ECO:0000259" key="11">
    <source>
        <dbReference type="PROSITE" id="PS50109"/>
    </source>
</evidence>
<reference evidence="13 14" key="1">
    <citation type="submission" date="2019-01" db="EMBL/GenBank/DDBJ databases">
        <title>Vibrio BEI176 sp. nov, a marine bacterium isolated from China: eastern marignal seas.</title>
        <authorList>
            <person name="Li B."/>
        </authorList>
    </citation>
    <scope>NUCLEOTIDE SEQUENCE [LARGE SCALE GENOMIC DNA]</scope>
    <source>
        <strain evidence="13 14">BEI176</strain>
    </source>
</reference>
<keyword evidence="10" id="KW-0472">Membrane</keyword>
<comment type="caution">
    <text evidence="13">The sequence shown here is derived from an EMBL/GenBank/DDBJ whole genome shotgun (WGS) entry which is preliminary data.</text>
</comment>
<keyword evidence="8 13" id="KW-0418">Kinase</keyword>
<evidence type="ECO:0000256" key="4">
    <source>
        <dbReference type="ARBA" id="ARBA00022475"/>
    </source>
</evidence>
<evidence type="ECO:0000256" key="1">
    <source>
        <dbReference type="ARBA" id="ARBA00000085"/>
    </source>
</evidence>
<dbReference type="Gene3D" id="6.10.340.10">
    <property type="match status" value="1"/>
</dbReference>
<dbReference type="CDD" id="cd00082">
    <property type="entry name" value="HisKA"/>
    <property type="match status" value="1"/>
</dbReference>
<dbReference type="OrthoDB" id="9804645at2"/>
<evidence type="ECO:0000256" key="9">
    <source>
        <dbReference type="ARBA" id="ARBA00022840"/>
    </source>
</evidence>
<dbReference type="Gene3D" id="3.30.450.170">
    <property type="entry name" value="Two-component histidine kinase, sensor domain"/>
    <property type="match status" value="1"/>
</dbReference>
<keyword evidence="14" id="KW-1185">Reference proteome</keyword>
<protein>
    <recommendedName>
        <fullName evidence="3">histidine kinase</fullName>
        <ecNumber evidence="3">2.7.13.3</ecNumber>
    </recommendedName>
</protein>
<feature type="transmembrane region" description="Helical" evidence="10">
    <location>
        <begin position="154"/>
        <end position="178"/>
    </location>
</feature>
<dbReference type="SUPFAM" id="SSF158472">
    <property type="entry name" value="HAMP domain-like"/>
    <property type="match status" value="1"/>
</dbReference>
<keyword evidence="5" id="KW-0597">Phosphoprotein</keyword>
<evidence type="ECO:0000256" key="7">
    <source>
        <dbReference type="ARBA" id="ARBA00022741"/>
    </source>
</evidence>
<dbReference type="EMBL" id="SATR01000007">
    <property type="protein sequence ID" value="TFH92389.1"/>
    <property type="molecule type" value="Genomic_DNA"/>
</dbReference>
<accession>A0A4Y8WHU8</accession>
<dbReference type="InterPro" id="IPR031930">
    <property type="entry name" value="HK_sensor"/>
</dbReference>
<feature type="transmembrane region" description="Helical" evidence="10">
    <location>
        <begin position="21"/>
        <end position="39"/>
    </location>
</feature>
<keyword evidence="10" id="KW-1133">Transmembrane helix</keyword>
<dbReference type="InterPro" id="IPR003660">
    <property type="entry name" value="HAMP_dom"/>
</dbReference>
<dbReference type="AlphaFoldDB" id="A0A4Y8WHU8"/>
<dbReference type="SUPFAM" id="SSF47384">
    <property type="entry name" value="Homodimeric domain of signal transducing histidine kinase"/>
    <property type="match status" value="1"/>
</dbReference>
<gene>
    <name evidence="13" type="ORF">ELS82_06915</name>
</gene>
<evidence type="ECO:0000256" key="6">
    <source>
        <dbReference type="ARBA" id="ARBA00022679"/>
    </source>
</evidence>
<dbReference type="PANTHER" id="PTHR44936">
    <property type="entry name" value="SENSOR PROTEIN CREC"/>
    <property type="match status" value="1"/>
</dbReference>
<proteinExistence type="predicted"/>
<dbReference type="InterPro" id="IPR050980">
    <property type="entry name" value="2C_sensor_his_kinase"/>
</dbReference>
<dbReference type="SMART" id="SM00304">
    <property type="entry name" value="HAMP"/>
    <property type="match status" value="1"/>
</dbReference>
<dbReference type="PANTHER" id="PTHR44936:SF10">
    <property type="entry name" value="SENSOR PROTEIN RSTB"/>
    <property type="match status" value="1"/>
</dbReference>
<dbReference type="Gene3D" id="1.10.287.130">
    <property type="match status" value="1"/>
</dbReference>
<dbReference type="GO" id="GO:0005886">
    <property type="term" value="C:plasma membrane"/>
    <property type="evidence" value="ECO:0007669"/>
    <property type="project" value="UniProtKB-SubCell"/>
</dbReference>
<dbReference type="InterPro" id="IPR038428">
    <property type="entry name" value="HK_sensor_dom_sf"/>
</dbReference>
<evidence type="ECO:0000313" key="13">
    <source>
        <dbReference type="EMBL" id="TFH92389.1"/>
    </source>
</evidence>
<dbReference type="InterPro" id="IPR005467">
    <property type="entry name" value="His_kinase_dom"/>
</dbReference>
<dbReference type="EC" id="2.7.13.3" evidence="3"/>
<feature type="domain" description="HAMP" evidence="12">
    <location>
        <begin position="179"/>
        <end position="234"/>
    </location>
</feature>
<evidence type="ECO:0000256" key="5">
    <source>
        <dbReference type="ARBA" id="ARBA00022553"/>
    </source>
</evidence>
<evidence type="ECO:0000313" key="14">
    <source>
        <dbReference type="Proteomes" id="UP000297753"/>
    </source>
</evidence>
<dbReference type="Pfam" id="PF00512">
    <property type="entry name" value="HisKA"/>
    <property type="match status" value="1"/>
</dbReference>
<dbReference type="GO" id="GO:0000155">
    <property type="term" value="F:phosphorelay sensor kinase activity"/>
    <property type="evidence" value="ECO:0007669"/>
    <property type="project" value="InterPro"/>
</dbReference>
<keyword evidence="7" id="KW-0547">Nucleotide-binding</keyword>